<name>A0A1V4ING7_9CLOT</name>
<dbReference type="PROSITE" id="PS50893">
    <property type="entry name" value="ABC_TRANSPORTER_2"/>
    <property type="match status" value="1"/>
</dbReference>
<keyword evidence="2" id="KW-0813">Transport</keyword>
<dbReference type="InterPro" id="IPR003439">
    <property type="entry name" value="ABC_transporter-like_ATP-bd"/>
</dbReference>
<dbReference type="OrthoDB" id="9775135at2"/>
<dbReference type="Proteomes" id="UP000190080">
    <property type="component" value="Unassembled WGS sequence"/>
</dbReference>
<comment type="caution">
    <text evidence="6">The sequence shown here is derived from an EMBL/GenBank/DDBJ whole genome shotgun (WGS) entry which is preliminary data.</text>
</comment>
<dbReference type="InterPro" id="IPR017871">
    <property type="entry name" value="ABC_transporter-like_CS"/>
</dbReference>
<gene>
    <name evidence="6" type="primary">yxlF_12</name>
    <name evidence="6" type="ORF">CLORY_23090</name>
</gene>
<evidence type="ECO:0000259" key="5">
    <source>
        <dbReference type="PROSITE" id="PS50893"/>
    </source>
</evidence>
<dbReference type="RefSeq" id="WP_079424506.1">
    <property type="nucleotide sequence ID" value="NZ_MZGV01000022.1"/>
</dbReference>
<organism evidence="6 7">
    <name type="scientific">Clostridium oryzae</name>
    <dbReference type="NCBI Taxonomy" id="1450648"/>
    <lineage>
        <taxon>Bacteria</taxon>
        <taxon>Bacillati</taxon>
        <taxon>Bacillota</taxon>
        <taxon>Clostridia</taxon>
        <taxon>Eubacteriales</taxon>
        <taxon>Clostridiaceae</taxon>
        <taxon>Clostridium</taxon>
    </lineage>
</organism>
<evidence type="ECO:0000256" key="2">
    <source>
        <dbReference type="ARBA" id="ARBA00022448"/>
    </source>
</evidence>
<comment type="similarity">
    <text evidence="1">Belongs to the ABC transporter superfamily.</text>
</comment>
<keyword evidence="4 6" id="KW-0067">ATP-binding</keyword>
<dbReference type="PANTHER" id="PTHR43335">
    <property type="entry name" value="ABC TRANSPORTER, ATP-BINDING PROTEIN"/>
    <property type="match status" value="1"/>
</dbReference>
<dbReference type="SUPFAM" id="SSF52540">
    <property type="entry name" value="P-loop containing nucleoside triphosphate hydrolases"/>
    <property type="match status" value="1"/>
</dbReference>
<dbReference type="PROSITE" id="PS00211">
    <property type="entry name" value="ABC_TRANSPORTER_1"/>
    <property type="match status" value="1"/>
</dbReference>
<evidence type="ECO:0000256" key="3">
    <source>
        <dbReference type="ARBA" id="ARBA00022741"/>
    </source>
</evidence>
<evidence type="ECO:0000313" key="7">
    <source>
        <dbReference type="Proteomes" id="UP000190080"/>
    </source>
</evidence>
<dbReference type="EMBL" id="MZGV01000022">
    <property type="protein sequence ID" value="OPJ61443.1"/>
    <property type="molecule type" value="Genomic_DNA"/>
</dbReference>
<protein>
    <submittedName>
        <fullName evidence="6">Putative ABC transporter ATP-binding protein YxlF</fullName>
        <ecNumber evidence="6">3.6.3.-</ecNumber>
    </submittedName>
</protein>
<dbReference type="Pfam" id="PF00005">
    <property type="entry name" value="ABC_tran"/>
    <property type="match status" value="1"/>
</dbReference>
<keyword evidence="6" id="KW-0378">Hydrolase</keyword>
<keyword evidence="7" id="KW-1185">Reference proteome</keyword>
<accession>A0A1V4ING7</accession>
<dbReference type="STRING" id="1450648.CLORY_23090"/>
<dbReference type="InterPro" id="IPR027417">
    <property type="entry name" value="P-loop_NTPase"/>
</dbReference>
<dbReference type="GO" id="GO:0005524">
    <property type="term" value="F:ATP binding"/>
    <property type="evidence" value="ECO:0007669"/>
    <property type="project" value="UniProtKB-KW"/>
</dbReference>
<dbReference type="InterPro" id="IPR003593">
    <property type="entry name" value="AAA+_ATPase"/>
</dbReference>
<feature type="domain" description="ABC transporter" evidence="5">
    <location>
        <begin position="3"/>
        <end position="231"/>
    </location>
</feature>
<evidence type="ECO:0000313" key="6">
    <source>
        <dbReference type="EMBL" id="OPJ61443.1"/>
    </source>
</evidence>
<proteinExistence type="inferred from homology"/>
<evidence type="ECO:0000256" key="1">
    <source>
        <dbReference type="ARBA" id="ARBA00005417"/>
    </source>
</evidence>
<dbReference type="Gene3D" id="3.40.50.300">
    <property type="entry name" value="P-loop containing nucleotide triphosphate hydrolases"/>
    <property type="match status" value="1"/>
</dbReference>
<reference evidence="6 7" key="1">
    <citation type="submission" date="2017-03" db="EMBL/GenBank/DDBJ databases">
        <title>Genome sequence of Clostridium oryzae DSM 28571.</title>
        <authorList>
            <person name="Poehlein A."/>
            <person name="Daniel R."/>
        </authorList>
    </citation>
    <scope>NUCLEOTIDE SEQUENCE [LARGE SCALE GENOMIC DNA]</scope>
    <source>
        <strain evidence="6 7">DSM 28571</strain>
    </source>
</reference>
<sequence>MKLEIKDLSKQFNDIKAVDSINFSMEKGVYGLLGANGAGKTTLMRMMCTLLTPSSGTISFDGESILKLGESYREILGYLPQDFGYYPEFSAEDYLLYIASLKGIKRVYAKKRAEELLKKVSLWDVRKKKIKKFSGGMKRRLGIAQAVLNNPQILILDEPTAGLDPKERIRFRNLISSLAEDRIILLSTHIVSDLQSIANRIFIMKTGNISAEGTAEELINKVDGYVWRCEIDSQEAEKLQEKYIISNLKSEGNQVELRIISEEKPTENAVYEKPTLEDLFMYYFGEAEKDDVSI</sequence>
<dbReference type="SMART" id="SM00382">
    <property type="entry name" value="AAA"/>
    <property type="match status" value="1"/>
</dbReference>
<keyword evidence="3" id="KW-0547">Nucleotide-binding</keyword>
<dbReference type="CDD" id="cd03264">
    <property type="entry name" value="ABC_drug_resistance_like"/>
    <property type="match status" value="1"/>
</dbReference>
<dbReference type="AlphaFoldDB" id="A0A1V4ING7"/>
<dbReference type="EC" id="3.6.3.-" evidence="6"/>
<evidence type="ECO:0000256" key="4">
    <source>
        <dbReference type="ARBA" id="ARBA00022840"/>
    </source>
</evidence>
<dbReference type="GO" id="GO:0016887">
    <property type="term" value="F:ATP hydrolysis activity"/>
    <property type="evidence" value="ECO:0007669"/>
    <property type="project" value="InterPro"/>
</dbReference>
<dbReference type="PANTHER" id="PTHR43335:SF2">
    <property type="entry name" value="ABC TRANSPORTER, ATP-BINDING PROTEIN"/>
    <property type="match status" value="1"/>
</dbReference>